<name>A0ABV5CPU7_9ACTN</name>
<gene>
    <name evidence="4" type="ORF">AAFH96_13085</name>
</gene>
<evidence type="ECO:0000313" key="4">
    <source>
        <dbReference type="EMBL" id="MFB6394032.1"/>
    </source>
</evidence>
<keyword evidence="5" id="KW-1185">Reference proteome</keyword>
<feature type="domain" description="MobA-like NTP transferase" evidence="3">
    <location>
        <begin position="6"/>
        <end position="224"/>
    </location>
</feature>
<comment type="caution">
    <text evidence="4">The sequence shown here is derived from an EMBL/GenBank/DDBJ whole genome shotgun (WGS) entry which is preliminary data.</text>
</comment>
<dbReference type="PANTHER" id="PTHR19136">
    <property type="entry name" value="MOLYBDENUM COFACTOR GUANYLYLTRANSFERASE"/>
    <property type="match status" value="1"/>
</dbReference>
<dbReference type="SUPFAM" id="SSF53448">
    <property type="entry name" value="Nucleotide-diphospho-sugar transferases"/>
    <property type="match status" value="1"/>
</dbReference>
<dbReference type="RefSeq" id="WP_375734297.1">
    <property type="nucleotide sequence ID" value="NZ_JBCGDC010000029.1"/>
</dbReference>
<proteinExistence type="predicted"/>
<evidence type="ECO:0000259" key="3">
    <source>
        <dbReference type="Pfam" id="PF12804"/>
    </source>
</evidence>
<keyword evidence="1 4" id="KW-0808">Transferase</keyword>
<reference evidence="4 5" key="1">
    <citation type="submission" date="2024-04" db="EMBL/GenBank/DDBJ databases">
        <title>Polymorphospora sp. isolated from Baiyangdian Lake in Xiong'an New Area.</title>
        <authorList>
            <person name="Zhang X."/>
            <person name="Liu J."/>
        </authorList>
    </citation>
    <scope>NUCLEOTIDE SEQUENCE [LARGE SCALE GENOMIC DNA]</scope>
    <source>
        <strain evidence="4 5">2-325</strain>
    </source>
</reference>
<dbReference type="PANTHER" id="PTHR19136:SF81">
    <property type="entry name" value="MOLYBDENUM COFACTOR GUANYLYLTRANSFERASE"/>
    <property type="match status" value="1"/>
</dbReference>
<organism evidence="4 5">
    <name type="scientific">Polymorphospora lycopeni</name>
    <dbReference type="NCBI Taxonomy" id="3140240"/>
    <lineage>
        <taxon>Bacteria</taxon>
        <taxon>Bacillati</taxon>
        <taxon>Actinomycetota</taxon>
        <taxon>Actinomycetes</taxon>
        <taxon>Micromonosporales</taxon>
        <taxon>Micromonosporaceae</taxon>
        <taxon>Polymorphospora</taxon>
    </lineage>
</organism>
<evidence type="ECO:0000313" key="5">
    <source>
        <dbReference type="Proteomes" id="UP001582793"/>
    </source>
</evidence>
<evidence type="ECO:0000256" key="1">
    <source>
        <dbReference type="ARBA" id="ARBA00022679"/>
    </source>
</evidence>
<dbReference type="GO" id="GO:0016740">
    <property type="term" value="F:transferase activity"/>
    <property type="evidence" value="ECO:0007669"/>
    <property type="project" value="UniProtKB-KW"/>
</dbReference>
<evidence type="ECO:0000256" key="2">
    <source>
        <dbReference type="SAM" id="MobiDB-lite"/>
    </source>
</evidence>
<dbReference type="EMBL" id="JBCGDC010000029">
    <property type="protein sequence ID" value="MFB6394032.1"/>
    <property type="molecule type" value="Genomic_DNA"/>
</dbReference>
<protein>
    <submittedName>
        <fullName evidence="4">NTP transferase domain-containing protein</fullName>
    </submittedName>
</protein>
<dbReference type="Gene3D" id="3.90.550.10">
    <property type="entry name" value="Spore Coat Polysaccharide Biosynthesis Protein SpsA, Chain A"/>
    <property type="match status" value="2"/>
</dbReference>
<sequence>MDQYAAVLLAGGAARRMAGVDKPAVPVGGRPMRDRVLAAIADAHPRIVVGPPDGLPADVLTAREDPPGSGPVAALAAGLARLTMAASVRPGRDISDRFTGDTADLSTADPSVTVTPTPTALPGLHPLPVAPIAHPAVAVARPEAVVAPSAPHLTHTALRPELVAVLAADLPFLTAEAVASLRRHCTRDGALFVDGNGRRQLLCGVWRIDSLLAATARLAEARGGTLVGASMRALLDGLDVAEVTWGTDSGSPGRPDPTGPEGNGPTGREEHGPTRTGNAPPPWFDCDTVDDVRRAEEWTR</sequence>
<accession>A0ABV5CPU7</accession>
<feature type="region of interest" description="Disordered" evidence="2">
    <location>
        <begin position="244"/>
        <end position="290"/>
    </location>
</feature>
<dbReference type="InterPro" id="IPR025877">
    <property type="entry name" value="MobA-like_NTP_Trfase"/>
</dbReference>
<dbReference type="InterPro" id="IPR029044">
    <property type="entry name" value="Nucleotide-diphossugar_trans"/>
</dbReference>
<dbReference type="Proteomes" id="UP001582793">
    <property type="component" value="Unassembled WGS sequence"/>
</dbReference>
<dbReference type="Pfam" id="PF12804">
    <property type="entry name" value="NTP_transf_3"/>
    <property type="match status" value="1"/>
</dbReference>